<organism evidence="6 7">
    <name type="scientific">Oligosphaera ethanolica</name>
    <dbReference type="NCBI Taxonomy" id="760260"/>
    <lineage>
        <taxon>Bacteria</taxon>
        <taxon>Pseudomonadati</taxon>
        <taxon>Lentisphaerota</taxon>
        <taxon>Oligosphaeria</taxon>
        <taxon>Oligosphaerales</taxon>
        <taxon>Oligosphaeraceae</taxon>
        <taxon>Oligosphaera</taxon>
    </lineage>
</organism>
<evidence type="ECO:0000256" key="3">
    <source>
        <dbReference type="ARBA" id="ARBA00022679"/>
    </source>
</evidence>
<protein>
    <recommendedName>
        <fullName evidence="8">Polyprenyl synthetase</fullName>
    </recommendedName>
</protein>
<evidence type="ECO:0000313" key="6">
    <source>
        <dbReference type="EMBL" id="MDQ0291149.1"/>
    </source>
</evidence>
<dbReference type="GO" id="GO:0004659">
    <property type="term" value="F:prenyltransferase activity"/>
    <property type="evidence" value="ECO:0007669"/>
    <property type="project" value="InterPro"/>
</dbReference>
<sequence>MNSNNSTIAVIQRVPESPGLRRDLRGRLEQFLAGRKLLPPLPLSRLRALVGEFLAATGVDSAYGHWCMIFINNILWRDVIRRIPVQKRLLLLPFCLRHATRCEGSYDELGLICADCGRCRIAGLRERADALGLVTLVAESSSRVAEWVESGEIQAVIGVSCLASLERAFPAMLRNAVPGIAIPLNHDGCKDTDFDDDVLADALALGEAEVMELPGYDEVKAQVQALFTSERLDRAMLFNRHRARVFAQEARLALCEHGKHYRPMLSIMTYLALAETTAIPPWLEQVALAVECFHKASLVHDDIEDNDDSRYGEPTAHARQGVGVAINLGDYLQGEGYRLLCSDPVPVKLRGQLAAIAAEGHCELALGQAQELEWRDGVQNMEMVLDTFRLKTAPAFRVALAMGALAAGRLDGLHECFQKLSEAMGIAYQLQDDIDDQEDDPASAVFVYARERQVELADARRALRELADAQREDAYAALEGVSSQPLKSLLFRMVGKLLPPPPATLPTPP</sequence>
<dbReference type="GO" id="GO:0046872">
    <property type="term" value="F:metal ion binding"/>
    <property type="evidence" value="ECO:0007669"/>
    <property type="project" value="UniProtKB-KW"/>
</dbReference>
<dbReference type="PANTHER" id="PTHR12001">
    <property type="entry name" value="GERANYLGERANYL PYROPHOSPHATE SYNTHASE"/>
    <property type="match status" value="1"/>
</dbReference>
<evidence type="ECO:0000256" key="5">
    <source>
        <dbReference type="ARBA" id="ARBA00022842"/>
    </source>
</evidence>
<evidence type="ECO:0000256" key="1">
    <source>
        <dbReference type="ARBA" id="ARBA00001946"/>
    </source>
</evidence>
<dbReference type="RefSeq" id="WP_307263516.1">
    <property type="nucleotide sequence ID" value="NZ_JAUSVL010000001.1"/>
</dbReference>
<proteinExistence type="inferred from homology"/>
<dbReference type="SUPFAM" id="SSF48576">
    <property type="entry name" value="Terpenoid synthases"/>
    <property type="match status" value="1"/>
</dbReference>
<accession>A0AAE3VIM2</accession>
<dbReference type="SFLD" id="SFLDS00005">
    <property type="entry name" value="Isoprenoid_Synthase_Type_I"/>
    <property type="match status" value="1"/>
</dbReference>
<evidence type="ECO:0008006" key="8">
    <source>
        <dbReference type="Google" id="ProtNLM"/>
    </source>
</evidence>
<comment type="caution">
    <text evidence="6">The sequence shown here is derived from an EMBL/GenBank/DDBJ whole genome shotgun (WGS) entry which is preliminary data.</text>
</comment>
<dbReference type="Pfam" id="PF01976">
    <property type="entry name" value="DUF116"/>
    <property type="match status" value="1"/>
</dbReference>
<evidence type="ECO:0000313" key="7">
    <source>
        <dbReference type="Proteomes" id="UP001238163"/>
    </source>
</evidence>
<reference evidence="6" key="1">
    <citation type="submission" date="2023-07" db="EMBL/GenBank/DDBJ databases">
        <title>Genomic Encyclopedia of Type Strains, Phase IV (KMG-IV): sequencing the most valuable type-strain genomes for metagenomic binning, comparative biology and taxonomic classification.</title>
        <authorList>
            <person name="Goeker M."/>
        </authorList>
    </citation>
    <scope>NUCLEOTIDE SEQUENCE</scope>
    <source>
        <strain evidence="6">DSM 24202</strain>
    </source>
</reference>
<dbReference type="EMBL" id="JAUSVL010000001">
    <property type="protein sequence ID" value="MDQ0291149.1"/>
    <property type="molecule type" value="Genomic_DNA"/>
</dbReference>
<dbReference type="InterPro" id="IPR033749">
    <property type="entry name" value="Polyprenyl_synt_CS"/>
</dbReference>
<comment type="similarity">
    <text evidence="2">Belongs to the FPP/GGPP synthase family.</text>
</comment>
<dbReference type="PANTHER" id="PTHR12001:SF69">
    <property type="entry name" value="ALL TRANS-POLYPRENYL-DIPHOSPHATE SYNTHASE PDSS1"/>
    <property type="match status" value="1"/>
</dbReference>
<gene>
    <name evidence="6" type="ORF">J3R75_003256</name>
</gene>
<dbReference type="Gene3D" id="1.10.600.10">
    <property type="entry name" value="Farnesyl Diphosphate Synthase"/>
    <property type="match status" value="1"/>
</dbReference>
<evidence type="ECO:0000256" key="4">
    <source>
        <dbReference type="ARBA" id="ARBA00022723"/>
    </source>
</evidence>
<keyword evidence="5" id="KW-0460">Magnesium</keyword>
<keyword evidence="3" id="KW-0808">Transferase</keyword>
<dbReference type="AlphaFoldDB" id="A0AAE3VIM2"/>
<dbReference type="Pfam" id="PF00348">
    <property type="entry name" value="polyprenyl_synt"/>
    <property type="match status" value="1"/>
</dbReference>
<dbReference type="InterPro" id="IPR008949">
    <property type="entry name" value="Isoprenoid_synthase_dom_sf"/>
</dbReference>
<name>A0AAE3VIM2_9BACT</name>
<dbReference type="InterPro" id="IPR002829">
    <property type="entry name" value="DUF116"/>
</dbReference>
<keyword evidence="4" id="KW-0479">Metal-binding</keyword>
<dbReference type="InterPro" id="IPR000092">
    <property type="entry name" value="Polyprenyl_synt"/>
</dbReference>
<dbReference type="PROSITE" id="PS00444">
    <property type="entry name" value="POLYPRENYL_SYNTHASE_2"/>
    <property type="match status" value="1"/>
</dbReference>
<keyword evidence="7" id="KW-1185">Reference proteome</keyword>
<evidence type="ECO:0000256" key="2">
    <source>
        <dbReference type="ARBA" id="ARBA00006706"/>
    </source>
</evidence>
<dbReference type="Proteomes" id="UP001238163">
    <property type="component" value="Unassembled WGS sequence"/>
</dbReference>
<comment type="cofactor">
    <cofactor evidence="1">
        <name>Mg(2+)</name>
        <dbReference type="ChEBI" id="CHEBI:18420"/>
    </cofactor>
</comment>
<dbReference type="GO" id="GO:0008299">
    <property type="term" value="P:isoprenoid biosynthetic process"/>
    <property type="evidence" value="ECO:0007669"/>
    <property type="project" value="InterPro"/>
</dbReference>